<keyword evidence="6 9" id="KW-0143">Chaperone</keyword>
<name>A0ABZ2LD01_9BACT</name>
<dbReference type="InterPro" id="IPR005215">
    <property type="entry name" value="Trig_fac"/>
</dbReference>
<dbReference type="InterPro" id="IPR008880">
    <property type="entry name" value="Trigger_fac_C"/>
</dbReference>
<dbReference type="InterPro" id="IPR001179">
    <property type="entry name" value="PPIase_FKBP_dom"/>
</dbReference>
<dbReference type="HAMAP" id="MF_00303">
    <property type="entry name" value="Trigger_factor_Tig"/>
    <property type="match status" value="1"/>
</dbReference>
<keyword evidence="7 9" id="KW-0413">Isomerase</keyword>
<evidence type="ECO:0000259" key="11">
    <source>
        <dbReference type="Pfam" id="PF00254"/>
    </source>
</evidence>
<dbReference type="SUPFAM" id="SSF102735">
    <property type="entry name" value="Trigger factor ribosome-binding domain"/>
    <property type="match status" value="1"/>
</dbReference>
<dbReference type="PIRSF" id="PIRSF003095">
    <property type="entry name" value="Trigger_factor"/>
    <property type="match status" value="1"/>
</dbReference>
<dbReference type="Proteomes" id="UP001374803">
    <property type="component" value="Chromosome"/>
</dbReference>
<dbReference type="Pfam" id="PF00254">
    <property type="entry name" value="FKBP_C"/>
    <property type="match status" value="1"/>
</dbReference>
<dbReference type="PANTHER" id="PTHR30560">
    <property type="entry name" value="TRIGGER FACTOR CHAPERONE AND PEPTIDYL-PROLYL CIS/TRANS ISOMERASE"/>
    <property type="match status" value="1"/>
</dbReference>
<evidence type="ECO:0000256" key="8">
    <source>
        <dbReference type="ARBA" id="ARBA00029986"/>
    </source>
</evidence>
<evidence type="ECO:0000256" key="3">
    <source>
        <dbReference type="ARBA" id="ARBA00013194"/>
    </source>
</evidence>
<comment type="function">
    <text evidence="9">Involved in protein export. Acts as a chaperone by maintaining the newly synthesized protein in an open conformation. Functions as a peptidyl-prolyl cis-trans isomerase.</text>
</comment>
<dbReference type="InterPro" id="IPR046357">
    <property type="entry name" value="PPIase_dom_sf"/>
</dbReference>
<comment type="catalytic activity">
    <reaction evidence="1 9">
        <text>[protein]-peptidylproline (omega=180) = [protein]-peptidylproline (omega=0)</text>
        <dbReference type="Rhea" id="RHEA:16237"/>
        <dbReference type="Rhea" id="RHEA-COMP:10747"/>
        <dbReference type="Rhea" id="RHEA-COMP:10748"/>
        <dbReference type="ChEBI" id="CHEBI:83833"/>
        <dbReference type="ChEBI" id="CHEBI:83834"/>
        <dbReference type="EC" id="5.2.1.8"/>
    </reaction>
</comment>
<dbReference type="InterPro" id="IPR036611">
    <property type="entry name" value="Trigger_fac_ribosome-bd_sf"/>
</dbReference>
<evidence type="ECO:0000256" key="1">
    <source>
        <dbReference type="ARBA" id="ARBA00000971"/>
    </source>
</evidence>
<protein>
    <recommendedName>
        <fullName evidence="4 9">Trigger factor</fullName>
        <shortName evidence="9">TF</shortName>
        <ecNumber evidence="3 9">5.2.1.8</ecNumber>
    </recommendedName>
    <alternativeName>
        <fullName evidence="8 9">PPIase</fullName>
    </alternativeName>
</protein>
<keyword evidence="5 9" id="KW-0697">Rotamase</keyword>
<evidence type="ECO:0000256" key="4">
    <source>
        <dbReference type="ARBA" id="ARBA00016902"/>
    </source>
</evidence>
<sequence>MQVTVSRISPVILELQIEIPADTVKSEVDKAYTTLAKKAHVKGFRPGKAPRSVLSHLYGPQVQNDVANSIVNTTLPQVLTEKNVTPINTPEVEAGKVDSKETFSYKARFEVSPEIEKVTYEGFELTRPHAEVTDAMVDEQIERIRQSLATLKAPEPARPAQAGDIVLIDFTLSVDGKEIKDGGGQGVQLELGSKQVLPELDAGITGKSVGDKFEVSAQFPDRHPREDFRDKQGVFAITVNEIKEKVLPNLDDEFAKDVGQFQTLVELRADVHTRLQKSAKDQVDTAIAEQIVEKLNEANPVDVPPSLVQQQCKLMETQILQQARRAGQPITQEQWASLHGAIHADAEKKVRAGLLMAHIAKTLEIKVTDEDMEKGIAELAEETGKNVAKVRAEYREKGKRDILIGMILEDKILDLLEGKSKIVDAAPAADLPAGTSEAKDSPEASGESTETANT</sequence>
<evidence type="ECO:0000256" key="5">
    <source>
        <dbReference type="ARBA" id="ARBA00023110"/>
    </source>
</evidence>
<organism evidence="14 15">
    <name type="scientific">Pendulispora rubella</name>
    <dbReference type="NCBI Taxonomy" id="2741070"/>
    <lineage>
        <taxon>Bacteria</taxon>
        <taxon>Pseudomonadati</taxon>
        <taxon>Myxococcota</taxon>
        <taxon>Myxococcia</taxon>
        <taxon>Myxococcales</taxon>
        <taxon>Sorangiineae</taxon>
        <taxon>Pendulisporaceae</taxon>
        <taxon>Pendulispora</taxon>
    </lineage>
</organism>
<reference evidence="14" key="1">
    <citation type="submission" date="2021-12" db="EMBL/GenBank/DDBJ databases">
        <title>Discovery of the Pendulisporaceae a myxobacterial family with distinct sporulation behavior and unique specialized metabolism.</title>
        <authorList>
            <person name="Garcia R."/>
            <person name="Popoff A."/>
            <person name="Bader C.D."/>
            <person name="Loehr J."/>
            <person name="Walesch S."/>
            <person name="Walt C."/>
            <person name="Boldt J."/>
            <person name="Bunk B."/>
            <person name="Haeckl F.J.F.P.J."/>
            <person name="Gunesch A.P."/>
            <person name="Birkelbach J."/>
            <person name="Nuebel U."/>
            <person name="Pietschmann T."/>
            <person name="Bach T."/>
            <person name="Mueller R."/>
        </authorList>
    </citation>
    <scope>NUCLEOTIDE SEQUENCE</scope>
    <source>
        <strain evidence="14">MSr11367</strain>
    </source>
</reference>
<evidence type="ECO:0000259" key="12">
    <source>
        <dbReference type="Pfam" id="PF05697"/>
    </source>
</evidence>
<evidence type="ECO:0000256" key="9">
    <source>
        <dbReference type="HAMAP-Rule" id="MF_00303"/>
    </source>
</evidence>
<keyword evidence="9" id="KW-0131">Cell cycle</keyword>
<dbReference type="InterPro" id="IPR008881">
    <property type="entry name" value="Trigger_fac_ribosome-bd_bac"/>
</dbReference>
<dbReference type="NCBIfam" id="TIGR00115">
    <property type="entry name" value="tig"/>
    <property type="match status" value="1"/>
</dbReference>
<comment type="domain">
    <text evidence="9">Consists of 3 domains; the N-terminus binds the ribosome, the middle domain has PPIase activity, while the C-terminus has intrinsic chaperone activity on its own.</text>
</comment>
<accession>A0ABZ2LD01</accession>
<dbReference type="Gene3D" id="3.10.50.40">
    <property type="match status" value="1"/>
</dbReference>
<dbReference type="Pfam" id="PF05697">
    <property type="entry name" value="Trigger_N"/>
    <property type="match status" value="1"/>
</dbReference>
<feature type="domain" description="PPIase FKBP-type" evidence="11">
    <location>
        <begin position="159"/>
        <end position="226"/>
    </location>
</feature>
<dbReference type="RefSeq" id="WP_394838487.1">
    <property type="nucleotide sequence ID" value="NZ_CP089929.1"/>
</dbReference>
<dbReference type="EMBL" id="CP089983">
    <property type="protein sequence ID" value="WXB08811.1"/>
    <property type="molecule type" value="Genomic_DNA"/>
</dbReference>
<dbReference type="InterPro" id="IPR027304">
    <property type="entry name" value="Trigger_fact/SurA_dom_sf"/>
</dbReference>
<evidence type="ECO:0000259" key="13">
    <source>
        <dbReference type="Pfam" id="PF05698"/>
    </source>
</evidence>
<keyword evidence="15" id="KW-1185">Reference proteome</keyword>
<dbReference type="SUPFAM" id="SSF109998">
    <property type="entry name" value="Triger factor/SurA peptide-binding domain-like"/>
    <property type="match status" value="1"/>
</dbReference>
<dbReference type="InterPro" id="IPR037041">
    <property type="entry name" value="Trigger_fac_C_sf"/>
</dbReference>
<dbReference type="EC" id="5.2.1.8" evidence="3 9"/>
<evidence type="ECO:0000256" key="7">
    <source>
        <dbReference type="ARBA" id="ARBA00023235"/>
    </source>
</evidence>
<evidence type="ECO:0000256" key="2">
    <source>
        <dbReference type="ARBA" id="ARBA00005464"/>
    </source>
</evidence>
<evidence type="ECO:0000313" key="14">
    <source>
        <dbReference type="EMBL" id="WXB08811.1"/>
    </source>
</evidence>
<feature type="domain" description="Trigger factor ribosome-binding bacterial" evidence="12">
    <location>
        <begin position="1"/>
        <end position="144"/>
    </location>
</feature>
<keyword evidence="9" id="KW-0132">Cell division</keyword>
<comment type="subcellular location">
    <subcellularLocation>
        <location evidence="9">Cytoplasm</location>
    </subcellularLocation>
    <text evidence="9">About half TF is bound to the ribosome near the polypeptide exit tunnel while the other half is free in the cytoplasm.</text>
</comment>
<feature type="region of interest" description="Disordered" evidence="10">
    <location>
        <begin position="428"/>
        <end position="454"/>
    </location>
</feature>
<gene>
    <name evidence="9 14" type="primary">tig</name>
    <name evidence="14" type="ORF">LVJ94_16420</name>
</gene>
<dbReference type="PANTHER" id="PTHR30560:SF3">
    <property type="entry name" value="TRIGGER FACTOR-LIKE PROTEIN TIG, CHLOROPLASTIC"/>
    <property type="match status" value="1"/>
</dbReference>
<evidence type="ECO:0000313" key="15">
    <source>
        <dbReference type="Proteomes" id="UP001374803"/>
    </source>
</evidence>
<dbReference type="SUPFAM" id="SSF54534">
    <property type="entry name" value="FKBP-like"/>
    <property type="match status" value="1"/>
</dbReference>
<feature type="domain" description="Trigger factor C-terminal" evidence="13">
    <location>
        <begin position="263"/>
        <end position="416"/>
    </location>
</feature>
<evidence type="ECO:0000256" key="10">
    <source>
        <dbReference type="SAM" id="MobiDB-lite"/>
    </source>
</evidence>
<dbReference type="Gene3D" id="3.30.70.1050">
    <property type="entry name" value="Trigger factor ribosome-binding domain"/>
    <property type="match status" value="1"/>
</dbReference>
<keyword evidence="9" id="KW-0963">Cytoplasm</keyword>
<comment type="similarity">
    <text evidence="2 9">Belongs to the FKBP-type PPIase family. Tig subfamily.</text>
</comment>
<evidence type="ECO:0000256" key="6">
    <source>
        <dbReference type="ARBA" id="ARBA00023186"/>
    </source>
</evidence>
<proteinExistence type="inferred from homology"/>
<dbReference type="Pfam" id="PF05698">
    <property type="entry name" value="Trigger_C"/>
    <property type="match status" value="1"/>
</dbReference>
<dbReference type="GO" id="GO:0003755">
    <property type="term" value="F:peptidyl-prolyl cis-trans isomerase activity"/>
    <property type="evidence" value="ECO:0007669"/>
    <property type="project" value="UniProtKB-EC"/>
</dbReference>
<dbReference type="Gene3D" id="1.10.3120.10">
    <property type="entry name" value="Trigger factor, C-terminal domain"/>
    <property type="match status" value="1"/>
</dbReference>